<reference evidence="1" key="1">
    <citation type="journal article" date="2022" name="ISME J.">
        <title>Identification of active gaseous-alkane degraders at natural gas seeps.</title>
        <authorList>
            <person name="Farhan Ul Haque M."/>
            <person name="Hernandez M."/>
            <person name="Crombie A.T."/>
            <person name="Murrell J.C."/>
        </authorList>
    </citation>
    <scope>NUCLEOTIDE SEQUENCE</scope>
    <source>
        <strain evidence="1">PC2</strain>
    </source>
</reference>
<evidence type="ECO:0000313" key="2">
    <source>
        <dbReference type="Proteomes" id="UP001139104"/>
    </source>
</evidence>
<evidence type="ECO:0008006" key="3">
    <source>
        <dbReference type="Google" id="ProtNLM"/>
    </source>
</evidence>
<accession>A0ABS9Z5C1</accession>
<evidence type="ECO:0000313" key="1">
    <source>
        <dbReference type="EMBL" id="MCI4682870.1"/>
    </source>
</evidence>
<keyword evidence="2" id="KW-1185">Reference proteome</keyword>
<dbReference type="EMBL" id="JAIVFP010000001">
    <property type="protein sequence ID" value="MCI4682870.1"/>
    <property type="molecule type" value="Genomic_DNA"/>
</dbReference>
<dbReference type="SUPFAM" id="SSF52096">
    <property type="entry name" value="ClpP/crotonase"/>
    <property type="match status" value="1"/>
</dbReference>
<proteinExistence type="predicted"/>
<dbReference type="Proteomes" id="UP001139104">
    <property type="component" value="Unassembled WGS sequence"/>
</dbReference>
<name>A0ABS9Z5C1_9HYPH</name>
<dbReference type="InterPro" id="IPR029045">
    <property type="entry name" value="ClpP/crotonase-like_dom_sf"/>
</dbReference>
<sequence>MDFHLQSVSDGACRAHCPRVIVAQGQIANSTPDDFLAFLRENIRNRDLRTVVLLNSQGGYVMASMELGRMFRRIGAATVVAHKCLSACVYAFMGGIKRVAPRGTYLGIHRMFANTSDGIFDETRRVYDDGSMAGMLMRYSARMGVSRDLVRYAEHVSSQTIHFVTSAEMARWRLASRKF</sequence>
<dbReference type="Gene3D" id="3.90.226.10">
    <property type="entry name" value="2-enoyl-CoA Hydratase, Chain A, domain 1"/>
    <property type="match status" value="1"/>
</dbReference>
<comment type="caution">
    <text evidence="1">The sequence shown here is derived from an EMBL/GenBank/DDBJ whole genome shotgun (WGS) entry which is preliminary data.</text>
</comment>
<dbReference type="RefSeq" id="WP_243066855.1">
    <property type="nucleotide sequence ID" value="NZ_JAIVFK010000010.1"/>
</dbReference>
<organism evidence="1 2">
    <name type="scientific">Candidatus Rhodoblastus alkanivorans</name>
    <dbReference type="NCBI Taxonomy" id="2954117"/>
    <lineage>
        <taxon>Bacteria</taxon>
        <taxon>Pseudomonadati</taxon>
        <taxon>Pseudomonadota</taxon>
        <taxon>Alphaproteobacteria</taxon>
        <taxon>Hyphomicrobiales</taxon>
        <taxon>Rhodoblastaceae</taxon>
        <taxon>Rhodoblastus</taxon>
    </lineage>
</organism>
<gene>
    <name evidence="1" type="ORF">K2U94_08845</name>
</gene>
<protein>
    <recommendedName>
        <fullName evidence="3">ATP-dependent Clp protease proteolytic subunit</fullName>
    </recommendedName>
</protein>